<gene>
    <name evidence="2" type="ORF">JOF36_007336</name>
</gene>
<dbReference type="Proteomes" id="UP001519295">
    <property type="component" value="Unassembled WGS sequence"/>
</dbReference>
<keyword evidence="3" id="KW-1185">Reference proteome</keyword>
<dbReference type="RefSeq" id="WP_210036711.1">
    <property type="nucleotide sequence ID" value="NZ_JAGINU010000003.1"/>
</dbReference>
<evidence type="ECO:0000313" key="3">
    <source>
        <dbReference type="Proteomes" id="UP001519295"/>
    </source>
</evidence>
<evidence type="ECO:0000256" key="1">
    <source>
        <dbReference type="SAM" id="MobiDB-lite"/>
    </source>
</evidence>
<name>A0ABS4W5S4_9PSEU</name>
<proteinExistence type="predicted"/>
<reference evidence="2 3" key="1">
    <citation type="submission" date="2021-03" db="EMBL/GenBank/DDBJ databases">
        <title>Sequencing the genomes of 1000 actinobacteria strains.</title>
        <authorList>
            <person name="Klenk H.-P."/>
        </authorList>
    </citation>
    <scope>NUCLEOTIDE SEQUENCE [LARGE SCALE GENOMIC DNA]</scope>
    <source>
        <strain evidence="2 3">DSM 45256</strain>
    </source>
</reference>
<comment type="caution">
    <text evidence="2">The sequence shown here is derived from an EMBL/GenBank/DDBJ whole genome shotgun (WGS) entry which is preliminary data.</text>
</comment>
<dbReference type="EMBL" id="JAGINU010000003">
    <property type="protein sequence ID" value="MBP2371563.1"/>
    <property type="molecule type" value="Genomic_DNA"/>
</dbReference>
<evidence type="ECO:0000313" key="2">
    <source>
        <dbReference type="EMBL" id="MBP2371563.1"/>
    </source>
</evidence>
<sequence length="134" mass="13590">MATTSTTTTIPPARTPGGAGTPTAQQRARALQLAHAHRATQATHRAALAAEHPGPVDDAQARLQAITTALRQAAHPALAAALDAEATTGAVLQCLLTADDDTSAAGLGHALADYQHRRTAVDALVPTTRPTAPA</sequence>
<feature type="region of interest" description="Disordered" evidence="1">
    <location>
        <begin position="1"/>
        <end position="27"/>
    </location>
</feature>
<organism evidence="2 3">
    <name type="scientific">Pseudonocardia parietis</name>
    <dbReference type="NCBI Taxonomy" id="570936"/>
    <lineage>
        <taxon>Bacteria</taxon>
        <taxon>Bacillati</taxon>
        <taxon>Actinomycetota</taxon>
        <taxon>Actinomycetes</taxon>
        <taxon>Pseudonocardiales</taxon>
        <taxon>Pseudonocardiaceae</taxon>
        <taxon>Pseudonocardia</taxon>
    </lineage>
</organism>
<accession>A0ABS4W5S4</accession>
<protein>
    <submittedName>
        <fullName evidence="2">Uncharacterized protein</fullName>
    </submittedName>
</protein>